<organism evidence="4 5">
    <name type="scientific">Pedobacter helvus</name>
    <dbReference type="NCBI Taxonomy" id="2563444"/>
    <lineage>
        <taxon>Bacteria</taxon>
        <taxon>Pseudomonadati</taxon>
        <taxon>Bacteroidota</taxon>
        <taxon>Sphingobacteriia</taxon>
        <taxon>Sphingobacteriales</taxon>
        <taxon>Sphingobacteriaceae</taxon>
        <taxon>Pedobacter</taxon>
    </lineage>
</organism>
<dbReference type="Proteomes" id="UP001517367">
    <property type="component" value="Unassembled WGS sequence"/>
</dbReference>
<feature type="compositionally biased region" description="Polar residues" evidence="1">
    <location>
        <begin position="564"/>
        <end position="584"/>
    </location>
</feature>
<feature type="transmembrane region" description="Helical" evidence="2">
    <location>
        <begin position="265"/>
        <end position="285"/>
    </location>
</feature>
<protein>
    <submittedName>
        <fullName evidence="4">M56 family metallopeptidase</fullName>
    </submittedName>
</protein>
<evidence type="ECO:0000259" key="3">
    <source>
        <dbReference type="Pfam" id="PF05569"/>
    </source>
</evidence>
<evidence type="ECO:0000313" key="4">
    <source>
        <dbReference type="EMBL" id="MFN0290906.1"/>
    </source>
</evidence>
<evidence type="ECO:0000256" key="2">
    <source>
        <dbReference type="SAM" id="Phobius"/>
    </source>
</evidence>
<evidence type="ECO:0000256" key="1">
    <source>
        <dbReference type="SAM" id="MobiDB-lite"/>
    </source>
</evidence>
<comment type="caution">
    <text evidence="4">The sequence shown here is derived from an EMBL/GenBank/DDBJ whole genome shotgun (WGS) entry which is preliminary data.</text>
</comment>
<dbReference type="CDD" id="cd07341">
    <property type="entry name" value="M56_BlaR1_MecR1_like"/>
    <property type="match status" value="1"/>
</dbReference>
<dbReference type="PANTHER" id="PTHR34978:SF3">
    <property type="entry name" value="SLR0241 PROTEIN"/>
    <property type="match status" value="1"/>
</dbReference>
<dbReference type="InterPro" id="IPR052173">
    <property type="entry name" value="Beta-lactam_resp_regulator"/>
</dbReference>
<keyword evidence="5" id="KW-1185">Reference proteome</keyword>
<gene>
    <name evidence="4" type="ORF">E5L68_005865</name>
</gene>
<feature type="transmembrane region" description="Helical" evidence="2">
    <location>
        <begin position="36"/>
        <end position="56"/>
    </location>
</feature>
<feature type="domain" description="Peptidase M56" evidence="3">
    <location>
        <begin position="157"/>
        <end position="254"/>
    </location>
</feature>
<feature type="region of interest" description="Disordered" evidence="1">
    <location>
        <begin position="550"/>
        <end position="584"/>
    </location>
</feature>
<sequence>MNWLYYLLEANLYLAAFYLLYKLLLQNSTFYNSNRYFLICSIVAAFAIPLIQLGFLKPELLTQPELAPYEIPLETLEMAAAAKAHRLTVQEYIFYVYLLLTLFLGLKLMVSISKIVKIYLNSKKSKLNDYTLVELSLEHTAFSFFNILFIHPTMAKNDAVLRHEIIHIKHKHSWDILLLELLKICCWFNPIVYLMKKDVTLLHEYIADEKTTTKNITKHEYAMFLIENSMAAYSSSLVNQLFNQSILKSRINMLNKEKTANWARLKYLLAVPLGLGLLCISTLSFSKSYGYDVFPAQQKTAEPSNQEKKKYYPKYKHDKDGNYISLEDRLIVVNGKLITDNNKYYGTANADKIILLNSAEAIRKYGSEKGKNGAVELYGENIVHTFPPPVIKTAVQKDKIKFPPPAIEPAPKGKKLKKFPPPVINPNQNSEKASTKKGEYKEIEIVAIPKQNEVVVQGYQAPERTQPTQKLTGTSLEVKADTNQVVVVTGYKAAQKSNKEKRQEIEIVPTQKVKGIKLEEKNTPQKEVVVTGYKTSEKIAPVKKVQGLKLTPKNTKDKTGSLKKVSSYQTQDQPKATTTKVASQKPNNVFSKAWTLYQPKVVENKDDRC</sequence>
<accession>A0ABW9JGN6</accession>
<keyword evidence="2" id="KW-1133">Transmembrane helix</keyword>
<dbReference type="EMBL" id="SRMP02000007">
    <property type="protein sequence ID" value="MFN0290906.1"/>
    <property type="molecule type" value="Genomic_DNA"/>
</dbReference>
<dbReference type="InterPro" id="IPR008756">
    <property type="entry name" value="Peptidase_M56"/>
</dbReference>
<feature type="transmembrane region" description="Helical" evidence="2">
    <location>
        <begin position="92"/>
        <end position="116"/>
    </location>
</feature>
<dbReference type="Pfam" id="PF05569">
    <property type="entry name" value="Peptidase_M56"/>
    <property type="match status" value="1"/>
</dbReference>
<keyword evidence="2" id="KW-0472">Membrane</keyword>
<dbReference type="PANTHER" id="PTHR34978">
    <property type="entry name" value="POSSIBLE SENSOR-TRANSDUCER PROTEIN BLAR"/>
    <property type="match status" value="1"/>
</dbReference>
<reference evidence="4 5" key="1">
    <citation type="submission" date="2024-12" db="EMBL/GenBank/DDBJ databases">
        <authorList>
            <person name="Hu S."/>
        </authorList>
    </citation>
    <scope>NUCLEOTIDE SEQUENCE [LARGE SCALE GENOMIC DNA]</scope>
    <source>
        <strain evidence="4 5">P-25</strain>
    </source>
</reference>
<feature type="transmembrane region" description="Helical" evidence="2">
    <location>
        <begin position="6"/>
        <end position="24"/>
    </location>
</feature>
<proteinExistence type="predicted"/>
<evidence type="ECO:0000313" key="5">
    <source>
        <dbReference type="Proteomes" id="UP001517367"/>
    </source>
</evidence>
<feature type="region of interest" description="Disordered" evidence="1">
    <location>
        <begin position="402"/>
        <end position="436"/>
    </location>
</feature>
<dbReference type="RefSeq" id="WP_138730120.1">
    <property type="nucleotide sequence ID" value="NZ_SRMP02000007.1"/>
</dbReference>
<name>A0ABW9JGN6_9SPHI</name>
<keyword evidence="2" id="KW-0812">Transmembrane</keyword>